<accession>A0A0D1EKN1</accession>
<organism evidence="2 3">
    <name type="scientific">Jannaschia aquimarina</name>
    <dbReference type="NCBI Taxonomy" id="935700"/>
    <lineage>
        <taxon>Bacteria</taxon>
        <taxon>Pseudomonadati</taxon>
        <taxon>Pseudomonadota</taxon>
        <taxon>Alphaproteobacteria</taxon>
        <taxon>Rhodobacterales</taxon>
        <taxon>Roseobacteraceae</taxon>
        <taxon>Jannaschia</taxon>
    </lineage>
</organism>
<evidence type="ECO:0000313" key="3">
    <source>
        <dbReference type="Proteomes" id="UP000032232"/>
    </source>
</evidence>
<evidence type="ECO:0000256" key="1">
    <source>
        <dbReference type="SAM" id="Phobius"/>
    </source>
</evidence>
<dbReference type="Proteomes" id="UP000032232">
    <property type="component" value="Unassembled WGS sequence"/>
</dbReference>
<dbReference type="PATRIC" id="fig|935700.4.peg.802"/>
<dbReference type="AlphaFoldDB" id="A0A0D1EKN1"/>
<comment type="caution">
    <text evidence="2">The sequence shown here is derived from an EMBL/GenBank/DDBJ whole genome shotgun (WGS) entry which is preliminary data.</text>
</comment>
<dbReference type="RefSeq" id="WP_043917598.1">
    <property type="nucleotide sequence ID" value="NZ_FZPF01000002.1"/>
</dbReference>
<dbReference type="EMBL" id="JYFE01000017">
    <property type="protein sequence ID" value="KIT17571.1"/>
    <property type="molecule type" value="Genomic_DNA"/>
</dbReference>
<keyword evidence="1" id="KW-1133">Transmembrane helix</keyword>
<dbReference type="OrthoDB" id="7876690at2"/>
<keyword evidence="1" id="KW-0812">Transmembrane</keyword>
<keyword evidence="1" id="KW-0472">Membrane</keyword>
<proteinExistence type="predicted"/>
<reference evidence="2 3" key="1">
    <citation type="submission" date="2015-02" db="EMBL/GenBank/DDBJ databases">
        <title>Genome Sequence of Jannaschia aquimarina DSM28248, a member of the Roseobacter clade.</title>
        <authorList>
            <person name="Voget S."/>
            <person name="Daniel R."/>
        </authorList>
    </citation>
    <scope>NUCLEOTIDE SEQUENCE [LARGE SCALE GENOMIC DNA]</scope>
    <source>
        <strain evidence="2 3">GSW-M26</strain>
    </source>
</reference>
<sequence>MSVYIIAAMAALIGFGLAAFFVRGRPPRESRQALGARLLADYAYRLRACADTTPEPVAGTFRDMAALAERIGADILEDAGDYAQTRRFIHHHASIIVGICEEYARLQDRARVEHGDRLKTIARQIDGYRDVFARVERACIDSDFESLAATMAALDTQLARLDP</sequence>
<keyword evidence="3" id="KW-1185">Reference proteome</keyword>
<name>A0A0D1EKN1_9RHOB</name>
<gene>
    <name evidence="2" type="ORF">jaqu_07600</name>
</gene>
<dbReference type="STRING" id="935700.jaqu_07600"/>
<feature type="transmembrane region" description="Helical" evidence="1">
    <location>
        <begin position="6"/>
        <end position="22"/>
    </location>
</feature>
<protein>
    <submittedName>
        <fullName evidence="2">Uncharacterized protein</fullName>
    </submittedName>
</protein>
<evidence type="ECO:0000313" key="2">
    <source>
        <dbReference type="EMBL" id="KIT17571.1"/>
    </source>
</evidence>